<dbReference type="Proteomes" id="UP001044222">
    <property type="component" value="Chromosome 16"/>
</dbReference>
<organism evidence="2 3">
    <name type="scientific">Anguilla anguilla</name>
    <name type="common">European freshwater eel</name>
    <name type="synonym">Muraena anguilla</name>
    <dbReference type="NCBI Taxonomy" id="7936"/>
    <lineage>
        <taxon>Eukaryota</taxon>
        <taxon>Metazoa</taxon>
        <taxon>Chordata</taxon>
        <taxon>Craniata</taxon>
        <taxon>Vertebrata</taxon>
        <taxon>Euteleostomi</taxon>
        <taxon>Actinopterygii</taxon>
        <taxon>Neopterygii</taxon>
        <taxon>Teleostei</taxon>
        <taxon>Anguilliformes</taxon>
        <taxon>Anguillidae</taxon>
        <taxon>Anguilla</taxon>
    </lineage>
</organism>
<reference evidence="2" key="1">
    <citation type="submission" date="2021-01" db="EMBL/GenBank/DDBJ databases">
        <title>A chromosome-scale assembly of European eel, Anguilla anguilla.</title>
        <authorList>
            <person name="Henkel C."/>
            <person name="Jong-Raadsen S.A."/>
            <person name="Dufour S."/>
            <person name="Weltzien F.-A."/>
            <person name="Palstra A.P."/>
            <person name="Pelster B."/>
            <person name="Spaink H.P."/>
            <person name="Van Den Thillart G.E."/>
            <person name="Jansen H."/>
            <person name="Zahm M."/>
            <person name="Klopp C."/>
            <person name="Cedric C."/>
            <person name="Louis A."/>
            <person name="Berthelot C."/>
            <person name="Parey E."/>
            <person name="Roest Crollius H."/>
            <person name="Montfort J."/>
            <person name="Robinson-Rechavi M."/>
            <person name="Bucao C."/>
            <person name="Bouchez O."/>
            <person name="Gislard M."/>
            <person name="Lluch J."/>
            <person name="Milhes M."/>
            <person name="Lampietro C."/>
            <person name="Lopez Roques C."/>
            <person name="Donnadieu C."/>
            <person name="Braasch I."/>
            <person name="Desvignes T."/>
            <person name="Postlethwait J."/>
            <person name="Bobe J."/>
            <person name="Guiguen Y."/>
            <person name="Dirks R."/>
        </authorList>
    </citation>
    <scope>NUCLEOTIDE SEQUENCE</scope>
    <source>
        <strain evidence="2">Tag_6206</strain>
        <tissue evidence="2">Liver</tissue>
    </source>
</reference>
<gene>
    <name evidence="2" type="ORF">ANANG_G00273730</name>
</gene>
<dbReference type="AlphaFoldDB" id="A0A9D3RJV4"/>
<evidence type="ECO:0000256" key="1">
    <source>
        <dbReference type="SAM" id="MobiDB-lite"/>
    </source>
</evidence>
<accession>A0A9D3RJV4</accession>
<proteinExistence type="predicted"/>
<comment type="caution">
    <text evidence="2">The sequence shown here is derived from an EMBL/GenBank/DDBJ whole genome shotgun (WGS) entry which is preliminary data.</text>
</comment>
<feature type="region of interest" description="Disordered" evidence="1">
    <location>
        <begin position="1"/>
        <end position="21"/>
    </location>
</feature>
<keyword evidence="3" id="KW-1185">Reference proteome</keyword>
<feature type="region of interest" description="Disordered" evidence="1">
    <location>
        <begin position="59"/>
        <end position="108"/>
    </location>
</feature>
<feature type="compositionally biased region" description="Basic residues" evidence="1">
    <location>
        <begin position="82"/>
        <end position="93"/>
    </location>
</feature>
<evidence type="ECO:0000313" key="2">
    <source>
        <dbReference type="EMBL" id="KAG5833231.1"/>
    </source>
</evidence>
<name>A0A9D3RJV4_ANGAN</name>
<evidence type="ECO:0000313" key="3">
    <source>
        <dbReference type="Proteomes" id="UP001044222"/>
    </source>
</evidence>
<dbReference type="EMBL" id="JAFIRN010000016">
    <property type="protein sequence ID" value="KAG5833231.1"/>
    <property type="molecule type" value="Genomic_DNA"/>
</dbReference>
<feature type="compositionally biased region" description="Basic and acidic residues" evidence="1">
    <location>
        <begin position="94"/>
        <end position="108"/>
    </location>
</feature>
<sequence length="108" mass="12160">MNLGGERVNVREAGSEPGRAASITALRQLQRHRMTAAGRYYTSAPQPGCHCVTRLGGGYEAENGERRSRGQTKAAGNEERGRRKNQTQYKRKEKVFEDESRWMAEESC</sequence>
<protein>
    <submittedName>
        <fullName evidence="2">Uncharacterized protein</fullName>
    </submittedName>
</protein>